<keyword evidence="2" id="KW-1003">Cell membrane</keyword>
<comment type="caution">
    <text evidence="8">The sequence shown here is derived from an EMBL/GenBank/DDBJ whole genome shotgun (WGS) entry which is preliminary data.</text>
</comment>
<dbReference type="SUPFAM" id="SSF109755">
    <property type="entry name" value="PhoU-like"/>
    <property type="match status" value="1"/>
</dbReference>
<gene>
    <name evidence="8" type="ORF">VN21_05410</name>
</gene>
<proteinExistence type="predicted"/>
<dbReference type="AlphaFoldDB" id="A0A0M3DHE7"/>
<feature type="transmembrane region" description="Helical" evidence="6">
    <location>
        <begin position="194"/>
        <end position="216"/>
    </location>
</feature>
<dbReference type="InterPro" id="IPR004633">
    <property type="entry name" value="NaPi_cotrn-rel/YqeW-like"/>
</dbReference>
<evidence type="ECO:0000256" key="5">
    <source>
        <dbReference type="ARBA" id="ARBA00023136"/>
    </source>
</evidence>
<evidence type="ECO:0000256" key="1">
    <source>
        <dbReference type="ARBA" id="ARBA00004651"/>
    </source>
</evidence>
<feature type="domain" description="PhoU" evidence="7">
    <location>
        <begin position="347"/>
        <end position="432"/>
    </location>
</feature>
<dbReference type="OrthoDB" id="9763003at2"/>
<evidence type="ECO:0000259" key="7">
    <source>
        <dbReference type="Pfam" id="PF01895"/>
    </source>
</evidence>
<dbReference type="NCBIfam" id="NF037997">
    <property type="entry name" value="Na_Pi_symport"/>
    <property type="match status" value="1"/>
</dbReference>
<comment type="subcellular location">
    <subcellularLocation>
        <location evidence="1">Cell membrane</location>
        <topology evidence="1">Multi-pass membrane protein</topology>
    </subcellularLocation>
</comment>
<evidence type="ECO:0000313" key="8">
    <source>
        <dbReference type="EMBL" id="KKY02015.1"/>
    </source>
</evidence>
<protein>
    <submittedName>
        <fullName evidence="8">Sodium-dependent phosphate transporter</fullName>
    </submittedName>
</protein>
<dbReference type="GO" id="GO:0005886">
    <property type="term" value="C:plasma membrane"/>
    <property type="evidence" value="ECO:0007669"/>
    <property type="project" value="UniProtKB-SubCell"/>
</dbReference>
<keyword evidence="5 6" id="KW-0472">Membrane</keyword>
<evidence type="ECO:0000256" key="6">
    <source>
        <dbReference type="SAM" id="Phobius"/>
    </source>
</evidence>
<dbReference type="RefSeq" id="WP_046822404.1">
    <property type="nucleotide sequence ID" value="NZ_JBCLWQ010000002.1"/>
</dbReference>
<organism evidence="8 9">
    <name type="scientific">Paraclostridium benzoelyticum</name>
    <dbReference type="NCBI Taxonomy" id="1629550"/>
    <lineage>
        <taxon>Bacteria</taxon>
        <taxon>Bacillati</taxon>
        <taxon>Bacillota</taxon>
        <taxon>Clostridia</taxon>
        <taxon>Peptostreptococcales</taxon>
        <taxon>Peptostreptococcaceae</taxon>
        <taxon>Paraclostridium</taxon>
    </lineage>
</organism>
<evidence type="ECO:0000313" key="9">
    <source>
        <dbReference type="Proteomes" id="UP000034407"/>
    </source>
</evidence>
<dbReference type="InterPro" id="IPR026022">
    <property type="entry name" value="PhoU_dom"/>
</dbReference>
<feature type="transmembrane region" description="Helical" evidence="6">
    <location>
        <begin position="36"/>
        <end position="58"/>
    </location>
</feature>
<dbReference type="Pfam" id="PF02690">
    <property type="entry name" value="Na_Pi_cotrans"/>
    <property type="match status" value="2"/>
</dbReference>
<evidence type="ECO:0000256" key="3">
    <source>
        <dbReference type="ARBA" id="ARBA00022692"/>
    </source>
</evidence>
<reference evidence="8 9" key="1">
    <citation type="submission" date="2015-04" db="EMBL/GenBank/DDBJ databases">
        <title>Microcin producing Clostridium sp. JC272T.</title>
        <authorList>
            <person name="Jyothsna T."/>
            <person name="Sasikala C."/>
            <person name="Ramana C."/>
        </authorList>
    </citation>
    <scope>NUCLEOTIDE SEQUENCE [LARGE SCALE GENOMIC DNA]</scope>
    <source>
        <strain evidence="8 9">JC272</strain>
    </source>
</reference>
<dbReference type="InterPro" id="IPR003841">
    <property type="entry name" value="Na/Pi_transpt"/>
</dbReference>
<dbReference type="InterPro" id="IPR038078">
    <property type="entry name" value="PhoU-like_sf"/>
</dbReference>
<dbReference type="PATRIC" id="fig|1629550.3.peg.563"/>
<dbReference type="Proteomes" id="UP000034407">
    <property type="component" value="Unassembled WGS sequence"/>
</dbReference>
<dbReference type="Gene3D" id="1.20.58.220">
    <property type="entry name" value="Phosphate transport system protein phou homolog 2, domain 2"/>
    <property type="match status" value="1"/>
</dbReference>
<keyword evidence="4 6" id="KW-1133">Transmembrane helix</keyword>
<dbReference type="GO" id="GO:0044341">
    <property type="term" value="P:sodium-dependent phosphate transport"/>
    <property type="evidence" value="ECO:0007669"/>
    <property type="project" value="InterPro"/>
</dbReference>
<dbReference type="EMBL" id="LBBT01000127">
    <property type="protein sequence ID" value="KKY02015.1"/>
    <property type="molecule type" value="Genomic_DNA"/>
</dbReference>
<feature type="transmembrane region" description="Helical" evidence="6">
    <location>
        <begin position="161"/>
        <end position="182"/>
    </location>
</feature>
<feature type="transmembrane region" description="Helical" evidence="6">
    <location>
        <begin position="241"/>
        <end position="259"/>
    </location>
</feature>
<evidence type="ECO:0000256" key="4">
    <source>
        <dbReference type="ARBA" id="ARBA00022989"/>
    </source>
</evidence>
<feature type="transmembrane region" description="Helical" evidence="6">
    <location>
        <begin position="99"/>
        <end position="120"/>
    </location>
</feature>
<dbReference type="NCBIfam" id="TIGR00704">
    <property type="entry name" value="NaPi_cotrn_rel"/>
    <property type="match status" value="1"/>
</dbReference>
<keyword evidence="3 6" id="KW-0812">Transmembrane</keyword>
<dbReference type="PANTHER" id="PTHR10010:SF46">
    <property type="entry name" value="SODIUM-DEPENDENT PHOSPHATE TRANSPORT PROTEIN 2B"/>
    <property type="match status" value="1"/>
</dbReference>
<dbReference type="Pfam" id="PF01895">
    <property type="entry name" value="PhoU"/>
    <property type="match status" value="2"/>
</dbReference>
<dbReference type="PANTHER" id="PTHR10010">
    <property type="entry name" value="SOLUTE CARRIER FAMILY 34 SODIUM PHOSPHATE , MEMBER 2-RELATED"/>
    <property type="match status" value="1"/>
</dbReference>
<sequence>MSIFISLIGGLGLFLYGMNIMGEGLQKSTGPKLEKAIELLTSNVVMGVLVGAVVTGIIQSSGATTVMVVGFVNAGIMTLYQAIGIIMGANIGTTVTAQLVSFDASIFSSIALGVGIVLYMIGSKSKPQLKNISEILIGFAILFIGMEFMKDAVAPLSEYAFFRNMLAGLATHPVLALLAGFAMTTCLQSSSASMGILIALSSQGLMPLAGALPILYGDNIGSCTTSLISCVGANKNAKRAALMHLCFNVIGTLLFMLILNKPITMIVTHLDPTDTARQIANSHTLFNLINVVLLLPFSKYIVKLVMLLIPDKPGEEEEYDSHVTKYLDERMLETPSIAFGNTVREALRMGRKAKKSFTCSMNALLEHSEEDVKTTFEKEKALDEQQRKVLDYLIKLSNKTLDDKMRFSLDLLFHTVNDIERVGDLSENIAELAQSSMKLKAFMSDNAKSEIIDIYNKVLDAYTLSLEAMKQNSVNFANDVLKIEDEVDALDKLYRAKHMNRLNIHSCSIDSGIIYLDLLTNLERISDHSASIAKRVIKINQNQSA</sequence>
<dbReference type="GO" id="GO:0005436">
    <property type="term" value="F:sodium:phosphate symporter activity"/>
    <property type="evidence" value="ECO:0007669"/>
    <property type="project" value="InterPro"/>
</dbReference>
<accession>A0A0M3DHE7</accession>
<feature type="transmembrane region" description="Helical" evidence="6">
    <location>
        <begin position="65"/>
        <end position="87"/>
    </location>
</feature>
<evidence type="ECO:0000256" key="2">
    <source>
        <dbReference type="ARBA" id="ARBA00022475"/>
    </source>
</evidence>
<name>A0A0M3DHE7_9FIRM</name>
<keyword evidence="9" id="KW-1185">Reference proteome</keyword>
<feature type="domain" description="PhoU" evidence="7">
    <location>
        <begin position="453"/>
        <end position="536"/>
    </location>
</feature>
<feature type="transmembrane region" description="Helical" evidence="6">
    <location>
        <begin position="132"/>
        <end position="149"/>
    </location>
</feature>